<dbReference type="EMBL" id="CAJJDN010000090">
    <property type="protein sequence ID" value="CAD8107915.1"/>
    <property type="molecule type" value="Genomic_DNA"/>
</dbReference>
<proteinExistence type="predicted"/>
<feature type="transmembrane region" description="Helical" evidence="4">
    <location>
        <begin position="466"/>
        <end position="491"/>
    </location>
</feature>
<organism evidence="5 6">
    <name type="scientific">Paramecium sonneborni</name>
    <dbReference type="NCBI Taxonomy" id="65129"/>
    <lineage>
        <taxon>Eukaryota</taxon>
        <taxon>Sar</taxon>
        <taxon>Alveolata</taxon>
        <taxon>Ciliophora</taxon>
        <taxon>Intramacronucleata</taxon>
        <taxon>Oligohymenophorea</taxon>
        <taxon>Peniculida</taxon>
        <taxon>Parameciidae</taxon>
        <taxon>Paramecium</taxon>
    </lineage>
</organism>
<dbReference type="Proteomes" id="UP000692954">
    <property type="component" value="Unassembled WGS sequence"/>
</dbReference>
<keyword evidence="4" id="KW-0472">Membrane</keyword>
<dbReference type="NCBIfam" id="TIGR02232">
    <property type="entry name" value="myxo_disulf_rpt"/>
    <property type="match status" value="1"/>
</dbReference>
<keyword evidence="4" id="KW-1133">Transmembrane helix</keyword>
<dbReference type="SMART" id="SM00261">
    <property type="entry name" value="FU"/>
    <property type="match status" value="4"/>
</dbReference>
<sequence length="880" mass="102183">MIINPVFHALVNVNHVKIIHIFALLALIKINNGYYEENYFCKSCNETCKICQSLTFCTECKSIDNIVLLNNQCICKDGYYQNYQQCQICDQTCLTCSQYFNNCLSCNEFKNRILKKNQCICQNGYFENERNECWPCNSNEGKIIKDCQYKDCTDLVWTYGEHCDDGNNIIRDGCSNCKIDDNYSCLNTLLEPSLCFQCNENCLECQLNQQQKQSECIKCKDGYFLFNSNCAKCTEKCLTCKTSASNCITCRFLSNKLGECQLCEQLNGYYTDQINNKCYSKCGDQFKSQDEECDDGNLLPGDGCDRNCKKENKFVCQNGICITPNYPIPYLFSFGDNQLYKNIRQFKLTYKLFLNLTQNDPIENQFILHIKNKSKEIPIDCQYKILPQYQLDNQTQVNFSVIFELNFNRSTRNEELIIKYQNSSKFISYQGYPQQEQFIQAIIPEFMFIEESAVLQVKMATNGNQYVLYVMGAMCGGAILFGGLDIFYNLLDTIQMLSYLKYINTQFPYNLQEFFDFFGFAQLNFISKYLNLQELIDPYISYEELKHIPLKIGKDDLNSLFIINGSSIFVVWLSLFGIYVVSTFLPQILQQFKFKYYTEIPGQQDITLKCKLIFLAAKIFILKLCFIMVSEFFFSGIFRTLLATAYDYSFSVTLQLYALQLNSKEFLVSLSSYLALIAFGLYLLTIYIVIKIIGASSISQEQQENKLKYGSLLEGIKKDYYSKYFNAIILAKKLLFMLVLIFCYSSPFFQAINLTLLSALHTIFLILYKPLDDQKEYKKQLSCEINTTSSLILISSLVLDEEISIFSDEKRALIGWLCISNITLIFIIQLIMDAIQQWMLLIKKYIQLRKLIEKINLLFRSNPPQKTNHNIFIRTDNPNE</sequence>
<feature type="transmembrane region" description="Helical" evidence="4">
    <location>
        <begin position="560"/>
        <end position="581"/>
    </location>
</feature>
<dbReference type="OrthoDB" id="286906at2759"/>
<protein>
    <recommendedName>
        <fullName evidence="7">Transmembrane protein</fullName>
    </recommendedName>
</protein>
<dbReference type="InterPro" id="IPR011936">
    <property type="entry name" value="Myxo_disulph_rpt"/>
</dbReference>
<keyword evidence="6" id="KW-1185">Reference proteome</keyword>
<evidence type="ECO:0000313" key="5">
    <source>
        <dbReference type="EMBL" id="CAD8107915.1"/>
    </source>
</evidence>
<feature type="transmembrane region" description="Helical" evidence="4">
    <location>
        <begin position="612"/>
        <end position="634"/>
    </location>
</feature>
<evidence type="ECO:0000256" key="2">
    <source>
        <dbReference type="ARBA" id="ARBA00022737"/>
    </source>
</evidence>
<keyword evidence="2" id="KW-0677">Repeat</keyword>
<keyword evidence="1" id="KW-0732">Signal</keyword>
<comment type="caution">
    <text evidence="5">The sequence shown here is derived from an EMBL/GenBank/DDBJ whole genome shotgun (WGS) entry which is preliminary data.</text>
</comment>
<keyword evidence="4" id="KW-0812">Transmembrane</keyword>
<evidence type="ECO:0000256" key="1">
    <source>
        <dbReference type="ARBA" id="ARBA00022729"/>
    </source>
</evidence>
<feature type="transmembrane region" description="Helical" evidence="4">
    <location>
        <begin position="670"/>
        <end position="690"/>
    </location>
</feature>
<evidence type="ECO:0000313" key="6">
    <source>
        <dbReference type="Proteomes" id="UP000692954"/>
    </source>
</evidence>
<keyword evidence="3" id="KW-1015">Disulfide bond</keyword>
<evidence type="ECO:0008006" key="7">
    <source>
        <dbReference type="Google" id="ProtNLM"/>
    </source>
</evidence>
<accession>A0A8S1PXI2</accession>
<dbReference type="AlphaFoldDB" id="A0A8S1PXI2"/>
<dbReference type="Pfam" id="PF13948">
    <property type="entry name" value="DUF4215"/>
    <property type="match status" value="1"/>
</dbReference>
<dbReference type="PANTHER" id="PTHR38934">
    <property type="entry name" value="HYPHALLY REGULATED CELL WALL PROTEIN 1"/>
    <property type="match status" value="1"/>
</dbReference>
<gene>
    <name evidence="5" type="ORF">PSON_ATCC_30995.1.T0900028</name>
</gene>
<evidence type="ECO:0000256" key="3">
    <source>
        <dbReference type="ARBA" id="ARBA00023157"/>
    </source>
</evidence>
<name>A0A8S1PXI2_9CILI</name>
<evidence type="ECO:0000256" key="4">
    <source>
        <dbReference type="SAM" id="Phobius"/>
    </source>
</evidence>
<reference evidence="5" key="1">
    <citation type="submission" date="2021-01" db="EMBL/GenBank/DDBJ databases">
        <authorList>
            <consortium name="Genoscope - CEA"/>
            <person name="William W."/>
        </authorList>
    </citation>
    <scope>NUCLEOTIDE SEQUENCE</scope>
</reference>
<feature type="transmembrane region" description="Helical" evidence="4">
    <location>
        <begin position="641"/>
        <end position="658"/>
    </location>
</feature>
<dbReference type="InterPro" id="IPR006212">
    <property type="entry name" value="Furin_repeat"/>
</dbReference>
<feature type="transmembrane region" description="Helical" evidence="4">
    <location>
        <begin position="813"/>
        <end position="835"/>
    </location>
</feature>
<feature type="transmembrane region" description="Helical" evidence="4">
    <location>
        <begin position="724"/>
        <end position="742"/>
    </location>
</feature>
<dbReference type="CDD" id="cd00064">
    <property type="entry name" value="FU"/>
    <property type="match status" value="1"/>
</dbReference>
<dbReference type="PANTHER" id="PTHR38934:SF6">
    <property type="entry name" value="CHROMOSOME UNDETERMINED SCAFFOLD_176, WHOLE GENOME SHOTGUN SEQUENCE"/>
    <property type="match status" value="1"/>
</dbReference>
<feature type="transmembrane region" description="Helical" evidence="4">
    <location>
        <begin position="748"/>
        <end position="768"/>
    </location>
</feature>